<protein>
    <submittedName>
        <fullName evidence="2">Glycoside hydrolase family 43 protein</fullName>
    </submittedName>
</protein>
<dbReference type="EMBL" id="DXAM01000056">
    <property type="protein sequence ID" value="HJA04047.1"/>
    <property type="molecule type" value="Genomic_DNA"/>
</dbReference>
<proteinExistence type="predicted"/>
<dbReference type="PANTHER" id="PTHR43301">
    <property type="entry name" value="ARABINAN ENDO-1,5-ALPHA-L-ARABINOSIDASE"/>
    <property type="match status" value="1"/>
</dbReference>
<keyword evidence="2" id="KW-0378">Hydrolase</keyword>
<dbReference type="Gene3D" id="2.115.10.20">
    <property type="entry name" value="Glycosyl hydrolase domain, family 43"/>
    <property type="match status" value="1"/>
</dbReference>
<dbReference type="InterPro" id="IPR023296">
    <property type="entry name" value="Glyco_hydro_beta-prop_sf"/>
</dbReference>
<dbReference type="AlphaFoldDB" id="A0A9D2H502"/>
<dbReference type="Pfam" id="PF07532">
    <property type="entry name" value="Big_4"/>
    <property type="match status" value="1"/>
</dbReference>
<reference evidence="2" key="2">
    <citation type="submission" date="2021-04" db="EMBL/GenBank/DDBJ databases">
        <authorList>
            <person name="Gilroy R."/>
        </authorList>
    </citation>
    <scope>NUCLEOTIDE SEQUENCE</scope>
    <source>
        <strain evidence="2">ChiHjej8B7-3636</strain>
    </source>
</reference>
<organism evidence="2 3">
    <name type="scientific">Candidatus Microbacterium stercoravium</name>
    <dbReference type="NCBI Taxonomy" id="2838697"/>
    <lineage>
        <taxon>Bacteria</taxon>
        <taxon>Bacillati</taxon>
        <taxon>Actinomycetota</taxon>
        <taxon>Actinomycetes</taxon>
        <taxon>Micrococcales</taxon>
        <taxon>Microbacteriaceae</taxon>
        <taxon>Microbacterium</taxon>
    </lineage>
</organism>
<dbReference type="Proteomes" id="UP000824220">
    <property type="component" value="Unassembled WGS sequence"/>
</dbReference>
<evidence type="ECO:0000313" key="3">
    <source>
        <dbReference type="Proteomes" id="UP000824220"/>
    </source>
</evidence>
<dbReference type="GO" id="GO:0016787">
    <property type="term" value="F:hydrolase activity"/>
    <property type="evidence" value="ECO:0007669"/>
    <property type="project" value="UniProtKB-KW"/>
</dbReference>
<dbReference type="InterPro" id="IPR050727">
    <property type="entry name" value="GH43_arabinanases"/>
</dbReference>
<comment type="caution">
    <text evidence="2">The sequence shown here is derived from an EMBL/GenBank/DDBJ whole genome shotgun (WGS) entry which is preliminary data.</text>
</comment>
<dbReference type="InterPro" id="IPR011081">
    <property type="entry name" value="Big_4"/>
</dbReference>
<name>A0A9D2H502_9MICO</name>
<accession>A0A9D2H502</accession>
<evidence type="ECO:0000313" key="2">
    <source>
        <dbReference type="EMBL" id="HJA04047.1"/>
    </source>
</evidence>
<reference evidence="2" key="1">
    <citation type="journal article" date="2021" name="PeerJ">
        <title>Extensive microbial diversity within the chicken gut microbiome revealed by metagenomics and culture.</title>
        <authorList>
            <person name="Gilroy R."/>
            <person name="Ravi A."/>
            <person name="Getino M."/>
            <person name="Pursley I."/>
            <person name="Horton D.L."/>
            <person name="Alikhan N.F."/>
            <person name="Baker D."/>
            <person name="Gharbi K."/>
            <person name="Hall N."/>
            <person name="Watson M."/>
            <person name="Adriaenssens E.M."/>
            <person name="Foster-Nyarko E."/>
            <person name="Jarju S."/>
            <person name="Secka A."/>
            <person name="Antonio M."/>
            <person name="Oren A."/>
            <person name="Chaudhuri R.R."/>
            <person name="La Ragione R."/>
            <person name="Hildebrand F."/>
            <person name="Pallen M.J."/>
        </authorList>
    </citation>
    <scope>NUCLEOTIDE SEQUENCE</scope>
    <source>
        <strain evidence="2">ChiHjej8B7-3636</strain>
    </source>
</reference>
<dbReference type="PANTHER" id="PTHR43301:SF3">
    <property type="entry name" value="ARABINAN ENDO-1,5-ALPHA-L-ARABINOSIDASE A-RELATED"/>
    <property type="match status" value="1"/>
</dbReference>
<evidence type="ECO:0000259" key="1">
    <source>
        <dbReference type="Pfam" id="PF07532"/>
    </source>
</evidence>
<dbReference type="SUPFAM" id="SSF75005">
    <property type="entry name" value="Arabinanase/levansucrase/invertase"/>
    <property type="match status" value="1"/>
</dbReference>
<gene>
    <name evidence="2" type="ORF">H9800_04230</name>
</gene>
<feature type="domain" description="Bacterial Ig-like" evidence="1">
    <location>
        <begin position="378"/>
        <end position="427"/>
    </location>
</feature>
<sequence>MAAVLPSAAAAAAAAPDEAPEVGAETPYGYMMVHFVEDSDGYAEKIYLDVSRGDDPEQWDQLNGGEPILASDLGTTGVRDPYLTYSPETETYYIIATDLRVFGGDSGTSDCADWCHWSSNGSTKLNVWESTDLVTWSDLRQFDVATTADGATHAELGMAWAPEATWVPDYHGTGEGAFVVYWSSNVYDDADHSGSTYSRVLWGATSDFTQETYEYGGTLVDTGADAIDTTVIQDEGTTYRITKDNGHGNGIYMESTTAHDWWDEAAEWQLIQTEIGAGWANDNPGGVEGPAVFKRHDDDHWYLYVDVIPTIGYRPMETGDLDAGWTELHSDDFWMAPSTKHGGVVSLTKGQYDVIRSSDAIDAPQTDLGSVRISREATDDEVRAALPANADVRLAHGYGEGELPVDWDLSGIDASTPGAYEVTGTVRSIGANLNDWVGEGGSTEWDAPGRELFSTTALTVSAEVVVAQDPGVTLRAETRCVAGAAVLVASIENGDGATSVTVTTPYGEREIAVGAEETTSAAFATREESIPAGEATLTREGEQDAAPFDARTCA</sequence>
<dbReference type="CDD" id="cd08983">
    <property type="entry name" value="GH43_Bt3655-like"/>
    <property type="match status" value="1"/>
</dbReference>